<dbReference type="RefSeq" id="XP_040715218.1">
    <property type="nucleotide sequence ID" value="XM_040860513.1"/>
</dbReference>
<evidence type="ECO:0000256" key="1">
    <source>
        <dbReference type="SAM" id="MobiDB-lite"/>
    </source>
</evidence>
<proteinExistence type="predicted"/>
<reference evidence="2 3" key="1">
    <citation type="submission" date="2016-07" db="EMBL/GenBank/DDBJ databases">
        <title>Pervasive Adenine N6-methylation of Active Genes in Fungi.</title>
        <authorList>
            <consortium name="DOE Joint Genome Institute"/>
            <person name="Mondo S.J."/>
            <person name="Dannebaum R.O."/>
            <person name="Kuo R.C."/>
            <person name="Labutti K."/>
            <person name="Haridas S."/>
            <person name="Kuo A."/>
            <person name="Salamov A."/>
            <person name="Ahrendt S.R."/>
            <person name="Lipzen A."/>
            <person name="Sullivan W."/>
            <person name="Andreopoulos W.B."/>
            <person name="Clum A."/>
            <person name="Lindquist E."/>
            <person name="Daum C."/>
            <person name="Ramamoorthy G.K."/>
            <person name="Gryganskyi A."/>
            <person name="Culley D."/>
            <person name="Magnuson J.K."/>
            <person name="James T.Y."/>
            <person name="O'Malley M.A."/>
            <person name="Stajich J.E."/>
            <person name="Spatafora J.W."/>
            <person name="Visel A."/>
            <person name="Grigoriev I.V."/>
        </authorList>
    </citation>
    <scope>NUCLEOTIDE SEQUENCE [LARGE SCALE GENOMIC DNA]</scope>
    <source>
        <strain evidence="2 3">CBS 129021</strain>
    </source>
</reference>
<sequence>MLDQVLNGVWGLSEPGGRYSRAVAAFEVWAEKMAGIVAAQRSGDVDSLVGKGEVVFLSELNTSWKGECLVLSRKLDNWGKMLKLLGDGGALSSPPLGDQNKNNDGNDEMRQRSSLARVLEGTGNLVYDMLAELAVMERIEKEATRAEIEWIERMNEELRLDDDTQDSRQVPLWKLVV</sequence>
<dbReference type="GeneID" id="63776725"/>
<gene>
    <name evidence="2" type="ORF">BCR38DRAFT_437164</name>
</gene>
<dbReference type="OrthoDB" id="5429993at2759"/>
<dbReference type="AlphaFoldDB" id="A0A1Y2DWA2"/>
<feature type="region of interest" description="Disordered" evidence="1">
    <location>
        <begin position="92"/>
        <end position="112"/>
    </location>
</feature>
<evidence type="ECO:0000313" key="2">
    <source>
        <dbReference type="EMBL" id="ORY63561.1"/>
    </source>
</evidence>
<dbReference type="STRING" id="1141098.A0A1Y2DWA2"/>
<name>A0A1Y2DWA2_9PEZI</name>
<dbReference type="InParanoid" id="A0A1Y2DWA2"/>
<accession>A0A1Y2DWA2</accession>
<protein>
    <submittedName>
        <fullName evidence="2">Uncharacterized protein</fullName>
    </submittedName>
</protein>
<dbReference type="EMBL" id="MCFJ01000008">
    <property type="protein sequence ID" value="ORY63561.1"/>
    <property type="molecule type" value="Genomic_DNA"/>
</dbReference>
<dbReference type="Proteomes" id="UP000193689">
    <property type="component" value="Unassembled WGS sequence"/>
</dbReference>
<comment type="caution">
    <text evidence="2">The sequence shown here is derived from an EMBL/GenBank/DDBJ whole genome shotgun (WGS) entry which is preliminary data.</text>
</comment>
<evidence type="ECO:0000313" key="3">
    <source>
        <dbReference type="Proteomes" id="UP000193689"/>
    </source>
</evidence>
<keyword evidence="3" id="KW-1185">Reference proteome</keyword>
<organism evidence="2 3">
    <name type="scientific">Pseudomassariella vexata</name>
    <dbReference type="NCBI Taxonomy" id="1141098"/>
    <lineage>
        <taxon>Eukaryota</taxon>
        <taxon>Fungi</taxon>
        <taxon>Dikarya</taxon>
        <taxon>Ascomycota</taxon>
        <taxon>Pezizomycotina</taxon>
        <taxon>Sordariomycetes</taxon>
        <taxon>Xylariomycetidae</taxon>
        <taxon>Amphisphaeriales</taxon>
        <taxon>Pseudomassariaceae</taxon>
        <taxon>Pseudomassariella</taxon>
    </lineage>
</organism>